<evidence type="ECO:0000256" key="7">
    <source>
        <dbReference type="PROSITE-ProRule" id="PRU00283"/>
    </source>
</evidence>
<evidence type="ECO:0000256" key="4">
    <source>
        <dbReference type="ARBA" id="ARBA00023054"/>
    </source>
</evidence>
<evidence type="ECO:0000256" key="2">
    <source>
        <dbReference type="ARBA" id="ARBA00022741"/>
    </source>
</evidence>
<keyword evidence="6" id="KW-0963">Cytoplasm</keyword>
<evidence type="ECO:0000256" key="1">
    <source>
        <dbReference type="ARBA" id="ARBA00004245"/>
    </source>
</evidence>
<dbReference type="GO" id="GO:0007018">
    <property type="term" value="P:microtubule-based movement"/>
    <property type="evidence" value="ECO:0007669"/>
    <property type="project" value="InterPro"/>
</dbReference>
<protein>
    <recommendedName>
        <fullName evidence="8">Kinesin motor domain-containing protein</fullName>
    </recommendedName>
</protein>
<dbReference type="InterPro" id="IPR027640">
    <property type="entry name" value="Kinesin-like_fam"/>
</dbReference>
<name>U4USX9_DENPD</name>
<keyword evidence="3 7" id="KW-0067">ATP-binding</keyword>
<dbReference type="GO" id="GO:0005524">
    <property type="term" value="F:ATP binding"/>
    <property type="evidence" value="ECO:0007669"/>
    <property type="project" value="UniProtKB-UniRule"/>
</dbReference>
<dbReference type="GO" id="GO:0005874">
    <property type="term" value="C:microtubule"/>
    <property type="evidence" value="ECO:0007669"/>
    <property type="project" value="TreeGrafter"/>
</dbReference>
<dbReference type="PANTHER" id="PTHR47968:SF75">
    <property type="entry name" value="CENTROMERE-ASSOCIATED PROTEIN E"/>
    <property type="match status" value="1"/>
</dbReference>
<keyword evidence="5 7" id="KW-0505">Motor protein</keyword>
<keyword evidence="4" id="KW-0175">Coiled coil</keyword>
<proteinExistence type="inferred from homology"/>
<evidence type="ECO:0000259" key="8">
    <source>
        <dbReference type="PROSITE" id="PS50067"/>
    </source>
</evidence>
<feature type="binding site" evidence="7">
    <location>
        <begin position="88"/>
        <end position="95"/>
    </location>
    <ligand>
        <name>ATP</name>
        <dbReference type="ChEBI" id="CHEBI:30616"/>
    </ligand>
</feature>
<keyword evidence="2 7" id="KW-0547">Nucleotide-binding</keyword>
<dbReference type="OrthoDB" id="6781984at2759"/>
<dbReference type="Pfam" id="PF00225">
    <property type="entry name" value="Kinesin"/>
    <property type="match status" value="1"/>
</dbReference>
<dbReference type="GO" id="GO:0000278">
    <property type="term" value="P:mitotic cell cycle"/>
    <property type="evidence" value="ECO:0007669"/>
    <property type="project" value="TreeGrafter"/>
</dbReference>
<evidence type="ECO:0000256" key="3">
    <source>
        <dbReference type="ARBA" id="ARBA00022840"/>
    </source>
</evidence>
<comment type="subcellular location">
    <subcellularLocation>
        <location evidence="1">Cytoplasm</location>
        <location evidence="1">Cytoskeleton</location>
    </subcellularLocation>
</comment>
<evidence type="ECO:0000313" key="9">
    <source>
        <dbReference type="EMBL" id="ERL93281.1"/>
    </source>
</evidence>
<dbReference type="PROSITE" id="PS50067">
    <property type="entry name" value="KINESIN_MOTOR_2"/>
    <property type="match status" value="1"/>
</dbReference>
<feature type="domain" description="Kinesin motor" evidence="8">
    <location>
        <begin position="6"/>
        <end position="231"/>
    </location>
</feature>
<dbReference type="InterPro" id="IPR001752">
    <property type="entry name" value="Kinesin_motor_dom"/>
</dbReference>
<sequence>MNGSTNIQTAVRIRPYISWEKTANIKPLWQVKANSIVQILDETLIGESYTFDHIFEENKTNQDVYRDIVKPLVISCLQGINSTIFAYGQTSSGKTHTMLGDKGTPGIIGLAVDDVFGHMEEKSTDNFILRCSYLEIYNEKINDLLHSNVTDLKIREDVNQGVHVIVKEEIIRTPEELFTLMKRGMKSRKVGSTDMNERSSRSHSIFKLRALSVADVGYQHGNFNFIDGISK</sequence>
<evidence type="ECO:0000256" key="5">
    <source>
        <dbReference type="ARBA" id="ARBA00023175"/>
    </source>
</evidence>
<evidence type="ECO:0000256" key="6">
    <source>
        <dbReference type="ARBA" id="ARBA00023212"/>
    </source>
</evidence>
<reference evidence="9 10" key="1">
    <citation type="journal article" date="2013" name="Genome Biol.">
        <title>Draft genome of the mountain pine beetle, Dendroctonus ponderosae Hopkins, a major forest pest.</title>
        <authorList>
            <person name="Keeling C.I."/>
            <person name="Yuen M.M."/>
            <person name="Liao N.Y."/>
            <person name="Docking T.R."/>
            <person name="Chan S.K."/>
            <person name="Taylor G.A."/>
            <person name="Palmquist D.L."/>
            <person name="Jackman S.D."/>
            <person name="Nguyen A."/>
            <person name="Li M."/>
            <person name="Henderson H."/>
            <person name="Janes J.K."/>
            <person name="Zhao Y."/>
            <person name="Pandoh P."/>
            <person name="Moore R."/>
            <person name="Sperling F.A."/>
            <person name="Huber D.P."/>
            <person name="Birol I."/>
            <person name="Jones S.J."/>
            <person name="Bohlmann J."/>
        </authorList>
    </citation>
    <scope>NUCLEOTIDE SEQUENCE</scope>
</reference>
<dbReference type="InterPro" id="IPR036961">
    <property type="entry name" value="Kinesin_motor_dom_sf"/>
</dbReference>
<dbReference type="InterPro" id="IPR027417">
    <property type="entry name" value="P-loop_NTPase"/>
</dbReference>
<dbReference type="Gene3D" id="3.40.850.10">
    <property type="entry name" value="Kinesin motor domain"/>
    <property type="match status" value="1"/>
</dbReference>
<keyword evidence="6" id="KW-0206">Cytoskeleton</keyword>
<comment type="similarity">
    <text evidence="7">Belongs to the TRAFAC class myosin-kinesin ATPase superfamily. Kinesin family.</text>
</comment>
<dbReference type="SUPFAM" id="SSF52540">
    <property type="entry name" value="P-loop containing nucleoside triphosphate hydrolases"/>
    <property type="match status" value="1"/>
</dbReference>
<dbReference type="AlphaFoldDB" id="U4USX9"/>
<dbReference type="GO" id="GO:0003777">
    <property type="term" value="F:microtubule motor activity"/>
    <property type="evidence" value="ECO:0007669"/>
    <property type="project" value="InterPro"/>
</dbReference>
<dbReference type="SMART" id="SM00129">
    <property type="entry name" value="KISc"/>
    <property type="match status" value="1"/>
</dbReference>
<evidence type="ECO:0000313" key="10">
    <source>
        <dbReference type="Proteomes" id="UP000030742"/>
    </source>
</evidence>
<dbReference type="GO" id="GO:0008017">
    <property type="term" value="F:microtubule binding"/>
    <property type="evidence" value="ECO:0007669"/>
    <property type="project" value="InterPro"/>
</dbReference>
<gene>
    <name evidence="9" type="ORF">D910_10577</name>
</gene>
<dbReference type="PRINTS" id="PR00380">
    <property type="entry name" value="KINESINHEAVY"/>
</dbReference>
<accession>U4USX9</accession>
<organism evidence="9 10">
    <name type="scientific">Dendroctonus ponderosae</name>
    <name type="common">Mountain pine beetle</name>
    <dbReference type="NCBI Taxonomy" id="77166"/>
    <lineage>
        <taxon>Eukaryota</taxon>
        <taxon>Metazoa</taxon>
        <taxon>Ecdysozoa</taxon>
        <taxon>Arthropoda</taxon>
        <taxon>Hexapoda</taxon>
        <taxon>Insecta</taxon>
        <taxon>Pterygota</taxon>
        <taxon>Neoptera</taxon>
        <taxon>Endopterygota</taxon>
        <taxon>Coleoptera</taxon>
        <taxon>Polyphaga</taxon>
        <taxon>Cucujiformia</taxon>
        <taxon>Curculionidae</taxon>
        <taxon>Scolytinae</taxon>
        <taxon>Dendroctonus</taxon>
    </lineage>
</organism>
<dbReference type="Proteomes" id="UP000030742">
    <property type="component" value="Unassembled WGS sequence"/>
</dbReference>
<dbReference type="EMBL" id="KB632352">
    <property type="protein sequence ID" value="ERL93281.1"/>
    <property type="molecule type" value="Genomic_DNA"/>
</dbReference>
<dbReference type="STRING" id="77166.U4USX9"/>
<dbReference type="PANTHER" id="PTHR47968">
    <property type="entry name" value="CENTROMERE PROTEIN E"/>
    <property type="match status" value="1"/>
</dbReference>